<name>A0A1G6A8I4_9BACT</name>
<dbReference type="NCBIfam" id="TIGR00075">
    <property type="entry name" value="hypD"/>
    <property type="match status" value="1"/>
</dbReference>
<dbReference type="OrthoDB" id="9770424at2"/>
<keyword evidence="3" id="KW-0408">Iron</keyword>
<dbReference type="GO" id="GO:0070025">
    <property type="term" value="F:carbon monoxide binding"/>
    <property type="evidence" value="ECO:0007669"/>
    <property type="project" value="TreeGrafter"/>
</dbReference>
<protein>
    <submittedName>
        <fullName evidence="4">Hydrogenase maturation protein HypD</fullName>
    </submittedName>
</protein>
<proteinExistence type="inferred from homology"/>
<dbReference type="Gene3D" id="6.10.20.100">
    <property type="match status" value="1"/>
</dbReference>
<dbReference type="GO" id="GO:0005506">
    <property type="term" value="F:iron ion binding"/>
    <property type="evidence" value="ECO:0007669"/>
    <property type="project" value="TreeGrafter"/>
</dbReference>
<dbReference type="Gene3D" id="3.40.50.11750">
    <property type="entry name" value="HypD, alpha/beta domain 1"/>
    <property type="match status" value="2"/>
</dbReference>
<dbReference type="InterPro" id="IPR042244">
    <property type="entry name" value="HypD_2_sf"/>
</dbReference>
<dbReference type="PIRSF" id="PIRSF005622">
    <property type="entry name" value="Hydrgn_mat_hypD"/>
    <property type="match status" value="1"/>
</dbReference>
<keyword evidence="5" id="KW-1185">Reference proteome</keyword>
<dbReference type="GO" id="GO:0051604">
    <property type="term" value="P:protein maturation"/>
    <property type="evidence" value="ECO:0007669"/>
    <property type="project" value="TreeGrafter"/>
</dbReference>
<keyword evidence="2" id="KW-0479">Metal-binding</keyword>
<dbReference type="PANTHER" id="PTHR30149">
    <property type="entry name" value="HYDROGENASE PROTEIN ASSEMBLY PROTEIN HYPD"/>
    <property type="match status" value="1"/>
</dbReference>
<accession>A0A1G6A8I4</accession>
<evidence type="ECO:0000256" key="1">
    <source>
        <dbReference type="ARBA" id="ARBA00007888"/>
    </source>
</evidence>
<dbReference type="GO" id="GO:0051539">
    <property type="term" value="F:4 iron, 4 sulfur cluster binding"/>
    <property type="evidence" value="ECO:0007669"/>
    <property type="project" value="TreeGrafter"/>
</dbReference>
<dbReference type="InterPro" id="IPR042243">
    <property type="entry name" value="HypD_1"/>
</dbReference>
<gene>
    <name evidence="4" type="ORF">SAMN05660653_00230</name>
</gene>
<sequence length="378" mass="40504">MPLKPSSSFRKVLTLKPTDTLARFKDPALCGNLLDRIRAELDGPLAFMEVCGTHTMAIFQSGLHSLLPPEIRHLSGPGCPVCVTHEGEVAAFLEMAGKDDVIIATFGDLMRVPGPRGTSLKLAQAEGCRIEVVYSAFDALALAQKHPTAKIVFLGVGFETTAPTVAATVKIAAEQGLNNFFVFAMHKLVPPALSALLQDPDVKVDALLLPGHVSTIIGTEPYQFLATDHGVPSIITGFEPLDILQALLLIIEQRKTNQPTVVNQYSRAVADAGNPQARKIMSEVFAVSDALWRGLGTIPHSGLTFHGDYRRYDAREVLGVEVQDLPPLPGCRCGDVLKGKMKPSACPLFSKACTPASPVGPCMVSTEGSCAAYYKYAL</sequence>
<organism evidence="4 5">
    <name type="scientific">Desulfonatronum thiosulfatophilum</name>
    <dbReference type="NCBI Taxonomy" id="617002"/>
    <lineage>
        <taxon>Bacteria</taxon>
        <taxon>Pseudomonadati</taxon>
        <taxon>Thermodesulfobacteriota</taxon>
        <taxon>Desulfovibrionia</taxon>
        <taxon>Desulfovibrionales</taxon>
        <taxon>Desulfonatronaceae</taxon>
        <taxon>Desulfonatronum</taxon>
    </lineage>
</organism>
<dbReference type="PANTHER" id="PTHR30149:SF0">
    <property type="entry name" value="HYDROGENASE MATURATION FACTOR HYPD"/>
    <property type="match status" value="1"/>
</dbReference>
<evidence type="ECO:0000256" key="3">
    <source>
        <dbReference type="ARBA" id="ARBA00023004"/>
    </source>
</evidence>
<evidence type="ECO:0000256" key="2">
    <source>
        <dbReference type="ARBA" id="ARBA00022723"/>
    </source>
</evidence>
<dbReference type="InterPro" id="IPR002780">
    <property type="entry name" value="Hyd_form_HypD"/>
</dbReference>
<evidence type="ECO:0000313" key="5">
    <source>
        <dbReference type="Proteomes" id="UP000198771"/>
    </source>
</evidence>
<dbReference type="Pfam" id="PF01924">
    <property type="entry name" value="HypD"/>
    <property type="match status" value="1"/>
</dbReference>
<comment type="similarity">
    <text evidence="1">Belongs to the HypD family.</text>
</comment>
<dbReference type="AlphaFoldDB" id="A0A1G6A8I4"/>
<dbReference type="Proteomes" id="UP000198771">
    <property type="component" value="Unassembled WGS sequence"/>
</dbReference>
<dbReference type="EMBL" id="FMXO01000001">
    <property type="protein sequence ID" value="SDB04689.1"/>
    <property type="molecule type" value="Genomic_DNA"/>
</dbReference>
<reference evidence="4 5" key="1">
    <citation type="submission" date="2016-10" db="EMBL/GenBank/DDBJ databases">
        <authorList>
            <person name="de Groot N.N."/>
        </authorList>
    </citation>
    <scope>NUCLEOTIDE SEQUENCE [LARGE SCALE GENOMIC DNA]</scope>
    <source>
        <strain evidence="4 5">ASO4-2</strain>
    </source>
</reference>
<evidence type="ECO:0000313" key="4">
    <source>
        <dbReference type="EMBL" id="SDB04689.1"/>
    </source>
</evidence>
<dbReference type="STRING" id="617002.SAMN05660653_00230"/>